<proteinExistence type="predicted"/>
<dbReference type="AlphaFoldDB" id="A0A413H3V8"/>
<comment type="caution">
    <text evidence="1">The sequence shown here is derived from an EMBL/GenBank/DDBJ whole genome shotgun (WGS) entry which is preliminary data.</text>
</comment>
<dbReference type="Pfam" id="PF17170">
    <property type="entry name" value="DUF5128"/>
    <property type="match status" value="1"/>
</dbReference>
<dbReference type="EMBL" id="QSCF01000018">
    <property type="protein sequence ID" value="RGX78200.1"/>
    <property type="molecule type" value="Genomic_DNA"/>
</dbReference>
<accession>A0A413H3V8</accession>
<evidence type="ECO:0000313" key="2">
    <source>
        <dbReference type="Proteomes" id="UP000286075"/>
    </source>
</evidence>
<reference evidence="1 2" key="1">
    <citation type="submission" date="2018-08" db="EMBL/GenBank/DDBJ databases">
        <title>A genome reference for cultivated species of the human gut microbiota.</title>
        <authorList>
            <person name="Zou Y."/>
            <person name="Xue W."/>
            <person name="Luo G."/>
        </authorList>
    </citation>
    <scope>NUCLEOTIDE SEQUENCE [LARGE SCALE GENOMIC DNA]</scope>
    <source>
        <strain evidence="1 2">OF03-9BH</strain>
    </source>
</reference>
<name>A0A413H3V8_9BACE</name>
<evidence type="ECO:0000313" key="1">
    <source>
        <dbReference type="EMBL" id="RGX78200.1"/>
    </source>
</evidence>
<organism evidence="1 2">
    <name type="scientific">Bacteroides stercorirosoris</name>
    <dbReference type="NCBI Taxonomy" id="871324"/>
    <lineage>
        <taxon>Bacteria</taxon>
        <taxon>Pseudomonadati</taxon>
        <taxon>Bacteroidota</taxon>
        <taxon>Bacteroidia</taxon>
        <taxon>Bacteroidales</taxon>
        <taxon>Bacteroidaceae</taxon>
        <taxon>Bacteroides</taxon>
    </lineage>
</organism>
<dbReference type="Proteomes" id="UP000286075">
    <property type="component" value="Unassembled WGS sequence"/>
</dbReference>
<gene>
    <name evidence="1" type="ORF">DXA68_12480</name>
</gene>
<dbReference type="OrthoDB" id="1037972at2"/>
<protein>
    <submittedName>
        <fullName evidence="1">6-bladed beta-propeller</fullName>
    </submittedName>
</protein>
<dbReference type="RefSeq" id="WP_117987646.1">
    <property type="nucleotide sequence ID" value="NZ_CABMFG010000018.1"/>
</dbReference>
<sequence>MKQCLSFIIFWVVFSQFSCEKRFSSELLIIGNPAKFEAKSIDVSEFADSIIYIQIDDSLLLPALGKNFLLIDNYMFFLTKEGLLKYDTKGRFLKKIGIYGNGPGELKHFYSLVTMNKVSECLYVYSYPNTIYSYSFEGDFLGSISVDLPHNAIVTNFYCQDDCFFFFFAHAWEIGAYPLYWVITDLNGKMKMTKQSDKKKNGVVSSTRYGGIFSSSCYNHEFISWDLLNDTVFHVGPFYEKAAFLWGKGDFRIVDTDDYSTVEDKRILCSYFIDAKHFLLLRWRNIGSFSAFYTYYDKKEKKFYKMDDIFINKEVSLSMTTRHFLYFQQNRREYILTQTKARAVEDVPGAIAWGIDPDDPEGNPVLVLIRLKE</sequence>